<dbReference type="Proteomes" id="UP000275925">
    <property type="component" value="Unassembled WGS sequence"/>
</dbReference>
<keyword evidence="2" id="KW-0808">Transferase</keyword>
<evidence type="ECO:0000259" key="1">
    <source>
        <dbReference type="Pfam" id="PF04230"/>
    </source>
</evidence>
<dbReference type="EMBL" id="BGZO01000023">
    <property type="protein sequence ID" value="GBR76307.1"/>
    <property type="molecule type" value="Genomic_DNA"/>
</dbReference>
<name>A0A388THB2_9BACT</name>
<proteinExistence type="predicted"/>
<sequence>MRILLAGYYGFGNLGDEMLAVVARDLLRPRHQVTILRARRRFLPLLRRADCLFFAGGSLFQDATGRGLSVWYYALLALTAKLWGKKLFLVAQGLGPFRRLSSRWLTSFVFRCADFVSLRDTESAGLIGLRQYQLTTDLLFNLQLKVKPQRRREIVVNFTRPILPEYQPLYFAMQPRVDYGRRYAWAVLAGARLAVGRRLHFIILALLLGVPVVAINYDPKVESLCRRLQIPCVPADRLDLLPRVLTQARRINIAAERRLAKRSWQAVQEALYG</sequence>
<dbReference type="InterPro" id="IPR007345">
    <property type="entry name" value="Polysacch_pyruvyl_Trfase"/>
</dbReference>
<evidence type="ECO:0000313" key="2">
    <source>
        <dbReference type="EMBL" id="GBR76307.1"/>
    </source>
</evidence>
<dbReference type="Pfam" id="PF04230">
    <property type="entry name" value="PS_pyruv_trans"/>
    <property type="match status" value="1"/>
</dbReference>
<protein>
    <submittedName>
        <fullName evidence="2">Polysaccharide pyruvyl transferase CsaB</fullName>
    </submittedName>
</protein>
<dbReference type="GO" id="GO:0016740">
    <property type="term" value="F:transferase activity"/>
    <property type="evidence" value="ECO:0007669"/>
    <property type="project" value="UniProtKB-KW"/>
</dbReference>
<dbReference type="PANTHER" id="PTHR36836">
    <property type="entry name" value="COLANIC ACID BIOSYNTHESIS PROTEIN WCAK"/>
    <property type="match status" value="1"/>
</dbReference>
<dbReference type="PANTHER" id="PTHR36836:SF1">
    <property type="entry name" value="COLANIC ACID BIOSYNTHESIS PROTEIN WCAK"/>
    <property type="match status" value="1"/>
</dbReference>
<evidence type="ECO:0000313" key="3">
    <source>
        <dbReference type="Proteomes" id="UP000275925"/>
    </source>
</evidence>
<feature type="domain" description="Polysaccharide pyruvyl transferase" evidence="1">
    <location>
        <begin position="13"/>
        <end position="219"/>
    </location>
</feature>
<gene>
    <name evidence="2" type="primary">csaB</name>
    <name evidence="2" type="ORF">NO2_0877</name>
</gene>
<organism evidence="2 3">
    <name type="scientific">Candidatus Termititenax persephonae</name>
    <dbReference type="NCBI Taxonomy" id="2218525"/>
    <lineage>
        <taxon>Bacteria</taxon>
        <taxon>Bacillati</taxon>
        <taxon>Candidatus Margulisiibacteriota</taxon>
        <taxon>Candidatus Termititenacia</taxon>
        <taxon>Candidatus Termititenacales</taxon>
        <taxon>Candidatus Termititenacaceae</taxon>
        <taxon>Candidatus Termititenax</taxon>
    </lineage>
</organism>
<keyword evidence="3" id="KW-1185">Reference proteome</keyword>
<dbReference type="AlphaFoldDB" id="A0A388THB2"/>
<reference evidence="2 3" key="1">
    <citation type="journal article" date="2019" name="ISME J.">
        <title>Genome analyses of uncultured TG2/ZB3 bacteria in 'Margulisbacteria' specifically attached to ectosymbiotic spirochetes of protists in the termite gut.</title>
        <authorList>
            <person name="Utami Y.D."/>
            <person name="Kuwahara H."/>
            <person name="Igai K."/>
            <person name="Murakami T."/>
            <person name="Sugaya K."/>
            <person name="Morikawa T."/>
            <person name="Nagura Y."/>
            <person name="Yuki M."/>
            <person name="Deevong P."/>
            <person name="Inoue T."/>
            <person name="Kihara K."/>
            <person name="Lo N."/>
            <person name="Yamada A."/>
            <person name="Ohkuma M."/>
            <person name="Hongoh Y."/>
        </authorList>
    </citation>
    <scope>NUCLEOTIDE SEQUENCE [LARGE SCALE GENOMIC DNA]</scope>
    <source>
        <strain evidence="2">NkOx7-02</strain>
    </source>
</reference>
<accession>A0A388THB2</accession>
<comment type="caution">
    <text evidence="2">The sequence shown here is derived from an EMBL/GenBank/DDBJ whole genome shotgun (WGS) entry which is preliminary data.</text>
</comment>